<dbReference type="InterPro" id="IPR035906">
    <property type="entry name" value="MetI-like_sf"/>
</dbReference>
<accession>A9D5C3</accession>
<evidence type="ECO:0000313" key="10">
    <source>
        <dbReference type="EMBL" id="EDQ34084.1"/>
    </source>
</evidence>
<dbReference type="InterPro" id="IPR051789">
    <property type="entry name" value="Bact_Polyamine_Transport"/>
</dbReference>
<reference evidence="10 11" key="1">
    <citation type="submission" date="2007-10" db="EMBL/GenBank/DDBJ databases">
        <authorList>
            <person name="Wagner-Dobler I."/>
            <person name="Ferriera S."/>
            <person name="Johnson J."/>
            <person name="Kravitz S."/>
            <person name="Beeson K."/>
            <person name="Sutton G."/>
            <person name="Rogers Y.-H."/>
            <person name="Friedman R."/>
            <person name="Frazier M."/>
            <person name="Venter J.C."/>
        </authorList>
    </citation>
    <scope>NUCLEOTIDE SEQUENCE [LARGE SCALE GENOMIC DNA]</scope>
    <source>
        <strain evidence="10 11">DFL-43</strain>
    </source>
</reference>
<dbReference type="GO" id="GO:0055085">
    <property type="term" value="P:transmembrane transport"/>
    <property type="evidence" value="ECO:0007669"/>
    <property type="project" value="InterPro"/>
</dbReference>
<evidence type="ECO:0000256" key="7">
    <source>
        <dbReference type="ARBA" id="ARBA00023136"/>
    </source>
</evidence>
<reference evidence="10 11" key="2">
    <citation type="submission" date="2012-06" db="EMBL/GenBank/DDBJ databases">
        <authorList>
            <person name="Fiebig A."/>
        </authorList>
    </citation>
    <scope>NUCLEOTIDE SEQUENCE [LARGE SCALE GENOMIC DNA]</scope>
    <source>
        <strain evidence="10 11">DFL-43</strain>
    </source>
</reference>
<feature type="transmembrane region" description="Helical" evidence="8">
    <location>
        <begin position="134"/>
        <end position="153"/>
    </location>
</feature>
<dbReference type="AlphaFoldDB" id="A9D5C3"/>
<feature type="transmembrane region" description="Helical" evidence="8">
    <location>
        <begin position="69"/>
        <end position="91"/>
    </location>
</feature>
<feature type="transmembrane region" description="Helical" evidence="8">
    <location>
        <begin position="233"/>
        <end position="256"/>
    </location>
</feature>
<sequence length="262" mass="28284">MTGRLASTSITVAIIVIALVFIYLPVGTLVLFSLHDGRVPVPPFQGPTLEWYGRILDNPRIMSATLSSVIIGLVSSVISVALALLAGWGLARHRVPGRKMVEALLMMPLAVSYLIVGVGLMVSFSAYIPKSVGFVLIGHVVLNLPLAFAILYVQFDTAQARLEAAARDLGASEAQVFFRVTLPSLKIPIIAAFALCFTFSWDEFIVAFLLSGFDPTLPVVIWGLLRTGLDPQTNAAGTLVFLVSVCFALVVELFLLRKKPND</sequence>
<evidence type="ECO:0000256" key="2">
    <source>
        <dbReference type="ARBA" id="ARBA00007069"/>
    </source>
</evidence>
<keyword evidence="11" id="KW-1185">Reference proteome</keyword>
<comment type="caution">
    <text evidence="10">The sequence shown here is derived from an EMBL/GenBank/DDBJ whole genome shotgun (WGS) entry which is preliminary data.</text>
</comment>
<dbReference type="PANTHER" id="PTHR43848">
    <property type="entry name" value="PUTRESCINE TRANSPORT SYSTEM PERMEASE PROTEIN POTI"/>
    <property type="match status" value="1"/>
</dbReference>
<keyword evidence="7 8" id="KW-0472">Membrane</keyword>
<dbReference type="GO" id="GO:0005886">
    <property type="term" value="C:plasma membrane"/>
    <property type="evidence" value="ECO:0007669"/>
    <property type="project" value="UniProtKB-SubCell"/>
</dbReference>
<evidence type="ECO:0000256" key="4">
    <source>
        <dbReference type="ARBA" id="ARBA00022475"/>
    </source>
</evidence>
<feature type="transmembrane region" description="Helical" evidence="8">
    <location>
        <begin position="103"/>
        <end position="128"/>
    </location>
</feature>
<evidence type="ECO:0000256" key="1">
    <source>
        <dbReference type="ARBA" id="ARBA00004651"/>
    </source>
</evidence>
<dbReference type="Pfam" id="PF00528">
    <property type="entry name" value="BPD_transp_1"/>
    <property type="match status" value="1"/>
</dbReference>
<dbReference type="Proteomes" id="UP000004291">
    <property type="component" value="Chromosome"/>
</dbReference>
<protein>
    <submittedName>
        <fullName evidence="10">ABC-type spermidine/putrescine transport system, permease component II</fullName>
    </submittedName>
</protein>
<organism evidence="10 11">
    <name type="scientific">Hoeflea phototrophica (strain DSM 17068 / NCIMB 14078 / DFL-43)</name>
    <dbReference type="NCBI Taxonomy" id="411684"/>
    <lineage>
        <taxon>Bacteria</taxon>
        <taxon>Pseudomonadati</taxon>
        <taxon>Pseudomonadota</taxon>
        <taxon>Alphaproteobacteria</taxon>
        <taxon>Hyphomicrobiales</taxon>
        <taxon>Rhizobiaceae</taxon>
        <taxon>Hoeflea</taxon>
    </lineage>
</organism>
<evidence type="ECO:0000256" key="8">
    <source>
        <dbReference type="RuleBase" id="RU363032"/>
    </source>
</evidence>
<dbReference type="PROSITE" id="PS50928">
    <property type="entry name" value="ABC_TM1"/>
    <property type="match status" value="1"/>
</dbReference>
<proteinExistence type="inferred from homology"/>
<dbReference type="InterPro" id="IPR000515">
    <property type="entry name" value="MetI-like"/>
</dbReference>
<dbReference type="Gene3D" id="1.10.3720.10">
    <property type="entry name" value="MetI-like"/>
    <property type="match status" value="1"/>
</dbReference>
<feature type="transmembrane region" description="Helical" evidence="8">
    <location>
        <begin position="12"/>
        <end position="34"/>
    </location>
</feature>
<dbReference type="EMBL" id="ABIA03000002">
    <property type="protein sequence ID" value="EDQ34084.1"/>
    <property type="molecule type" value="Genomic_DNA"/>
</dbReference>
<comment type="similarity">
    <text evidence="2">Belongs to the binding-protein-dependent transport system permease family. CysTW subfamily.</text>
</comment>
<dbReference type="SUPFAM" id="SSF161098">
    <property type="entry name" value="MetI-like"/>
    <property type="match status" value="1"/>
</dbReference>
<evidence type="ECO:0000256" key="3">
    <source>
        <dbReference type="ARBA" id="ARBA00022448"/>
    </source>
</evidence>
<evidence type="ECO:0000259" key="9">
    <source>
        <dbReference type="PROSITE" id="PS50928"/>
    </source>
</evidence>
<gene>
    <name evidence="10" type="ORF">HPDFL43_06505</name>
</gene>
<evidence type="ECO:0000313" key="11">
    <source>
        <dbReference type="Proteomes" id="UP000004291"/>
    </source>
</evidence>
<dbReference type="HOGENOM" id="CLU_016047_3_0_5"/>
<feature type="domain" description="ABC transmembrane type-1" evidence="9">
    <location>
        <begin position="65"/>
        <end position="251"/>
    </location>
</feature>
<dbReference type="STRING" id="411684.HPDFL43_06505"/>
<dbReference type="PANTHER" id="PTHR43848:SF2">
    <property type="entry name" value="PUTRESCINE TRANSPORT SYSTEM PERMEASE PROTEIN POTI"/>
    <property type="match status" value="1"/>
</dbReference>
<keyword evidence="6 8" id="KW-1133">Transmembrane helix</keyword>
<keyword evidence="4" id="KW-1003">Cell membrane</keyword>
<dbReference type="CDD" id="cd06261">
    <property type="entry name" value="TM_PBP2"/>
    <property type="match status" value="1"/>
</dbReference>
<evidence type="ECO:0000256" key="6">
    <source>
        <dbReference type="ARBA" id="ARBA00022989"/>
    </source>
</evidence>
<keyword evidence="3 8" id="KW-0813">Transport</keyword>
<name>A9D5C3_HOEPD</name>
<dbReference type="RefSeq" id="WP_007197087.1">
    <property type="nucleotide sequence ID" value="NZ_CM002917.1"/>
</dbReference>
<dbReference type="eggNOG" id="COG1177">
    <property type="taxonomic scope" value="Bacteria"/>
</dbReference>
<keyword evidence="5 8" id="KW-0812">Transmembrane</keyword>
<evidence type="ECO:0000256" key="5">
    <source>
        <dbReference type="ARBA" id="ARBA00022692"/>
    </source>
</evidence>
<comment type="subcellular location">
    <subcellularLocation>
        <location evidence="1 8">Cell membrane</location>
        <topology evidence="1 8">Multi-pass membrane protein</topology>
    </subcellularLocation>
</comment>
<dbReference type="OrthoDB" id="9809681at2"/>